<evidence type="ECO:0000256" key="12">
    <source>
        <dbReference type="PIRNR" id="PIRNR015601"/>
    </source>
</evidence>
<organism evidence="14 15">
    <name type="scientific">Hydrogenophilus thermoluteolus</name>
    <name type="common">Pseudomonas hydrogenothermophila</name>
    <dbReference type="NCBI Taxonomy" id="297"/>
    <lineage>
        <taxon>Bacteria</taxon>
        <taxon>Pseudomonadati</taxon>
        <taxon>Pseudomonadota</taxon>
        <taxon>Hydrogenophilia</taxon>
        <taxon>Hydrogenophilales</taxon>
        <taxon>Hydrogenophilaceae</taxon>
        <taxon>Hydrogenophilus</taxon>
    </lineage>
</organism>
<evidence type="ECO:0000256" key="10">
    <source>
        <dbReference type="ARBA" id="ARBA00025699"/>
    </source>
</evidence>
<comment type="catalytic activity">
    <reaction evidence="11 12">
        <text>uridine(1498) in 16S rRNA + S-adenosyl-L-methionine = N(3)-methyluridine(1498) in 16S rRNA + S-adenosyl-L-homocysteine + H(+)</text>
        <dbReference type="Rhea" id="RHEA:42920"/>
        <dbReference type="Rhea" id="RHEA-COMP:10283"/>
        <dbReference type="Rhea" id="RHEA-COMP:10284"/>
        <dbReference type="ChEBI" id="CHEBI:15378"/>
        <dbReference type="ChEBI" id="CHEBI:57856"/>
        <dbReference type="ChEBI" id="CHEBI:59789"/>
        <dbReference type="ChEBI" id="CHEBI:65315"/>
        <dbReference type="ChEBI" id="CHEBI:74502"/>
        <dbReference type="EC" id="2.1.1.193"/>
    </reaction>
</comment>
<evidence type="ECO:0000256" key="2">
    <source>
        <dbReference type="ARBA" id="ARBA00005528"/>
    </source>
</evidence>
<evidence type="ECO:0000256" key="11">
    <source>
        <dbReference type="ARBA" id="ARBA00047944"/>
    </source>
</evidence>
<feature type="domain" description="Ribosomal RNA small subunit methyltransferase E methyltransferase" evidence="13">
    <location>
        <begin position="78"/>
        <end position="241"/>
    </location>
</feature>
<dbReference type="GO" id="GO:0070475">
    <property type="term" value="P:rRNA base methylation"/>
    <property type="evidence" value="ECO:0007669"/>
    <property type="project" value="TreeGrafter"/>
</dbReference>
<dbReference type="InterPro" id="IPR006700">
    <property type="entry name" value="RsmE"/>
</dbReference>
<evidence type="ECO:0000256" key="9">
    <source>
        <dbReference type="ARBA" id="ARBA00022691"/>
    </source>
</evidence>
<sequence>MFPPRFYTPEARSWHTAPQTPWDLPPETAYHALVRRVLPGNPIRLFDGAGREWEGVVVAVGRRTVTVDALQPVTPLPEPPTPRVLATALLPAERLDWVVQKGTELGMTHWVPLVTARSQVGFDAARAEKKRRHWQQVAANACAQCGRATVPEILPVTPLTAFAERLAEWVTPPITWFWLQPGATSVAKRAPPMGGVVLLVGPEGGWHPEEERYFAQHEAVALGLAPWVLRAETAAVAALAQTAVWWSQ</sequence>
<dbReference type="SUPFAM" id="SSF75217">
    <property type="entry name" value="alpha/beta knot"/>
    <property type="match status" value="1"/>
</dbReference>
<dbReference type="CDD" id="cd18084">
    <property type="entry name" value="RsmE-like"/>
    <property type="match status" value="1"/>
</dbReference>
<evidence type="ECO:0000259" key="13">
    <source>
        <dbReference type="Pfam" id="PF04452"/>
    </source>
</evidence>
<comment type="subcellular location">
    <subcellularLocation>
        <location evidence="1 12">Cytoplasm</location>
    </subcellularLocation>
</comment>
<evidence type="ECO:0000256" key="3">
    <source>
        <dbReference type="ARBA" id="ARBA00012328"/>
    </source>
</evidence>
<reference evidence="14 15" key="1">
    <citation type="submission" date="2018-04" db="EMBL/GenBank/DDBJ databases">
        <title>Complete genome sequence of Hydrogenophilus thermoluteolus TH-1.</title>
        <authorList>
            <person name="Arai H."/>
        </authorList>
    </citation>
    <scope>NUCLEOTIDE SEQUENCE [LARGE SCALE GENOMIC DNA]</scope>
    <source>
        <strain evidence="14 15">TH-1</strain>
    </source>
</reference>
<dbReference type="PANTHER" id="PTHR30027:SF3">
    <property type="entry name" value="16S RRNA (URACIL(1498)-N(3))-METHYLTRANSFERASE"/>
    <property type="match status" value="1"/>
</dbReference>
<evidence type="ECO:0000256" key="7">
    <source>
        <dbReference type="ARBA" id="ARBA00022603"/>
    </source>
</evidence>
<keyword evidence="6 12" id="KW-0698">rRNA processing</keyword>
<evidence type="ECO:0000313" key="14">
    <source>
        <dbReference type="EMBL" id="BBD77939.1"/>
    </source>
</evidence>
<dbReference type="InterPro" id="IPR029026">
    <property type="entry name" value="tRNA_m1G_MTases_N"/>
</dbReference>
<evidence type="ECO:0000256" key="6">
    <source>
        <dbReference type="ARBA" id="ARBA00022552"/>
    </source>
</evidence>
<keyword evidence="8 12" id="KW-0808">Transferase</keyword>
<dbReference type="GO" id="GO:0070042">
    <property type="term" value="F:rRNA (uridine-N3-)-methyltransferase activity"/>
    <property type="evidence" value="ECO:0007669"/>
    <property type="project" value="TreeGrafter"/>
</dbReference>
<evidence type="ECO:0000256" key="5">
    <source>
        <dbReference type="ARBA" id="ARBA00022490"/>
    </source>
</evidence>
<dbReference type="AlphaFoldDB" id="A0A2Z6E031"/>
<dbReference type="Gene3D" id="3.40.1280.10">
    <property type="match status" value="1"/>
</dbReference>
<dbReference type="PIRSF" id="PIRSF015601">
    <property type="entry name" value="MTase_slr0722"/>
    <property type="match status" value="1"/>
</dbReference>
<dbReference type="KEGG" id="htl:HPTL_1681"/>
<dbReference type="GO" id="GO:0005737">
    <property type="term" value="C:cytoplasm"/>
    <property type="evidence" value="ECO:0007669"/>
    <property type="project" value="UniProtKB-SubCell"/>
</dbReference>
<proteinExistence type="inferred from homology"/>
<dbReference type="InterPro" id="IPR029028">
    <property type="entry name" value="Alpha/beta_knot_MTases"/>
</dbReference>
<dbReference type="InterPro" id="IPR015947">
    <property type="entry name" value="PUA-like_sf"/>
</dbReference>
<dbReference type="NCBIfam" id="TIGR00046">
    <property type="entry name" value="RsmE family RNA methyltransferase"/>
    <property type="match status" value="1"/>
</dbReference>
<evidence type="ECO:0000313" key="15">
    <source>
        <dbReference type="Proteomes" id="UP000262004"/>
    </source>
</evidence>
<comment type="function">
    <text evidence="10 12">Specifically methylates the N3 position of the uracil ring of uridine 1498 (m3U1498) in 16S rRNA. Acts on the fully assembled 30S ribosomal subunit.</text>
</comment>
<dbReference type="SUPFAM" id="SSF88697">
    <property type="entry name" value="PUA domain-like"/>
    <property type="match status" value="1"/>
</dbReference>
<evidence type="ECO:0000256" key="1">
    <source>
        <dbReference type="ARBA" id="ARBA00004496"/>
    </source>
</evidence>
<keyword evidence="5 12" id="KW-0963">Cytoplasm</keyword>
<dbReference type="InterPro" id="IPR046886">
    <property type="entry name" value="RsmE_MTase_dom"/>
</dbReference>
<comment type="similarity">
    <text evidence="2 12">Belongs to the RNA methyltransferase RsmE family.</text>
</comment>
<evidence type="ECO:0000256" key="4">
    <source>
        <dbReference type="ARBA" id="ARBA00013673"/>
    </source>
</evidence>
<keyword evidence="15" id="KW-1185">Reference proteome</keyword>
<protein>
    <recommendedName>
        <fullName evidence="4 12">Ribosomal RNA small subunit methyltransferase E</fullName>
        <ecNumber evidence="3 12">2.1.1.193</ecNumber>
    </recommendedName>
</protein>
<dbReference type="Proteomes" id="UP000262004">
    <property type="component" value="Chromosome"/>
</dbReference>
<dbReference type="PANTHER" id="PTHR30027">
    <property type="entry name" value="RIBOSOMAL RNA SMALL SUBUNIT METHYLTRANSFERASE E"/>
    <property type="match status" value="1"/>
</dbReference>
<accession>A0A2Z6E031</accession>
<name>A0A2Z6E031_HYDTE</name>
<dbReference type="EMBL" id="AP018558">
    <property type="protein sequence ID" value="BBD77939.1"/>
    <property type="molecule type" value="Genomic_DNA"/>
</dbReference>
<evidence type="ECO:0000256" key="8">
    <source>
        <dbReference type="ARBA" id="ARBA00022679"/>
    </source>
</evidence>
<keyword evidence="9 12" id="KW-0949">S-adenosyl-L-methionine</keyword>
<keyword evidence="7 12" id="KW-0489">Methyltransferase</keyword>
<dbReference type="EC" id="2.1.1.193" evidence="3 12"/>
<gene>
    <name evidence="14" type="ORF">HPTL_1681</name>
</gene>
<dbReference type="Pfam" id="PF04452">
    <property type="entry name" value="Methyltrans_RNA"/>
    <property type="match status" value="1"/>
</dbReference>